<comment type="caution">
    <text evidence="3">The sequence shown here is derived from an EMBL/GenBank/DDBJ whole genome shotgun (WGS) entry which is preliminary data.</text>
</comment>
<dbReference type="InterPro" id="IPR009060">
    <property type="entry name" value="UBA-like_sf"/>
</dbReference>
<dbReference type="AlphaFoldDB" id="A0A9P7K6Y0"/>
<sequence>MTPDEQEAVSMLTGMMGGDVELEQVLRVLRKNNGDVQKAADAILSGDRGEETTWKNTTAQSNQGTVYYDASSSPGQPSTQASTSAVIDLTSADSDNRKSWPITNAQTEVMFGPSERAPEPSWQMVTTNTPVDAHQDDRSLKDAIQASLEDFTTDDLEMLDSETHGIREGGRCFLENPERTIYFLVELFTNLDLAQLSSIVDKEVLPLFEPAPWNGSGTDALGELSAEFLRSIGILIDTETKREEESQPYLFHFKHARVESKGGTSKIVQTINESANVVNVEVGDNVVPNDLVSRLSNNLSQHDGTCTMSDVIVEPMEVVAFHLKTLSGVTPGPGKPPPEPFIFPKHFYLDRFLLENVDVAEQKRTQEREMQAEIEEMTKKRDFITRCDNRDTLTDLRASLYYYEHVAESKNDPDRQAAITRTTEKLRSIVDQIVKTVQDIDQRVAKLQTDLAVVFDCPELQQYRYDLRSVFIHTGLPGRKQIYSYVQDAAGVWWKTIDYNVTEVPEETVLTDPTGLHMGAGPYLLIYSRHLPQEEIKTPVAWPTHFVDAVQDSNAMFLKAVRPKEEEETSASSITAPAIASVPSVSFPFSPAVFPERVDDESQPSMDVDVQTQVS</sequence>
<dbReference type="InterPro" id="IPR015940">
    <property type="entry name" value="UBA"/>
</dbReference>
<feature type="region of interest" description="Disordered" evidence="1">
    <location>
        <begin position="595"/>
        <end position="615"/>
    </location>
</feature>
<dbReference type="InterPro" id="IPR038765">
    <property type="entry name" value="Papain-like_cys_pep_sf"/>
</dbReference>
<dbReference type="Proteomes" id="UP000717328">
    <property type="component" value="Unassembled WGS sequence"/>
</dbReference>
<dbReference type="Gene3D" id="3.90.70.10">
    <property type="entry name" value="Cysteine proteinases"/>
    <property type="match status" value="1"/>
</dbReference>
<dbReference type="PANTHER" id="PTHR39597:SF1">
    <property type="entry name" value="UBA DOMAIN-CONTAINING PROTEIN RUP1"/>
    <property type="match status" value="1"/>
</dbReference>
<dbReference type="SUPFAM" id="SSF54001">
    <property type="entry name" value="Cysteine proteinases"/>
    <property type="match status" value="1"/>
</dbReference>
<evidence type="ECO:0000313" key="4">
    <source>
        <dbReference type="Proteomes" id="UP000717328"/>
    </source>
</evidence>
<keyword evidence="4" id="KW-1185">Reference proteome</keyword>
<gene>
    <name evidence="3" type="ORF">H0H81_005379</name>
</gene>
<dbReference type="EMBL" id="JABCKI010005850">
    <property type="protein sequence ID" value="KAG5637216.1"/>
    <property type="molecule type" value="Genomic_DNA"/>
</dbReference>
<reference evidence="3" key="2">
    <citation type="submission" date="2021-10" db="EMBL/GenBank/DDBJ databases">
        <title>Phylogenomics reveals ancestral predisposition of the termite-cultivated fungus Termitomyces towards a domesticated lifestyle.</title>
        <authorList>
            <person name="Auxier B."/>
            <person name="Grum-Grzhimaylo A."/>
            <person name="Cardenas M.E."/>
            <person name="Lodge J.D."/>
            <person name="Laessoe T."/>
            <person name="Pedersen O."/>
            <person name="Smith M.E."/>
            <person name="Kuyper T.W."/>
            <person name="Franco-Molano E.A."/>
            <person name="Baroni T.J."/>
            <person name="Aanen D.K."/>
        </authorList>
    </citation>
    <scope>NUCLEOTIDE SEQUENCE</scope>
    <source>
        <strain evidence="3">D49</strain>
    </source>
</reference>
<evidence type="ECO:0000259" key="2">
    <source>
        <dbReference type="PROSITE" id="PS50030"/>
    </source>
</evidence>
<organism evidence="3 4">
    <name type="scientific">Sphagnurus paluster</name>
    <dbReference type="NCBI Taxonomy" id="117069"/>
    <lineage>
        <taxon>Eukaryota</taxon>
        <taxon>Fungi</taxon>
        <taxon>Dikarya</taxon>
        <taxon>Basidiomycota</taxon>
        <taxon>Agaricomycotina</taxon>
        <taxon>Agaricomycetes</taxon>
        <taxon>Agaricomycetidae</taxon>
        <taxon>Agaricales</taxon>
        <taxon>Tricholomatineae</taxon>
        <taxon>Lyophyllaceae</taxon>
        <taxon>Sphagnurus</taxon>
    </lineage>
</organism>
<reference evidence="3" key="1">
    <citation type="submission" date="2021-02" db="EMBL/GenBank/DDBJ databases">
        <authorList>
            <person name="Nieuwenhuis M."/>
            <person name="Van De Peppel L.J.J."/>
        </authorList>
    </citation>
    <scope>NUCLEOTIDE SEQUENCE</scope>
    <source>
        <strain evidence="3">D49</strain>
    </source>
</reference>
<feature type="domain" description="UBA" evidence="2">
    <location>
        <begin position="2"/>
        <end position="46"/>
    </location>
</feature>
<dbReference type="PROSITE" id="PS50030">
    <property type="entry name" value="UBA"/>
    <property type="match status" value="1"/>
</dbReference>
<dbReference type="CDD" id="cd14279">
    <property type="entry name" value="CUE"/>
    <property type="match status" value="1"/>
</dbReference>
<proteinExistence type="predicted"/>
<evidence type="ECO:0000256" key="1">
    <source>
        <dbReference type="SAM" id="MobiDB-lite"/>
    </source>
</evidence>
<dbReference type="OrthoDB" id="443682at2759"/>
<dbReference type="PANTHER" id="PTHR39597">
    <property type="entry name" value="UBA DOMAIN-CONTAINING PROTEIN RUP1"/>
    <property type="match status" value="1"/>
</dbReference>
<accession>A0A9P7K6Y0</accession>
<protein>
    <recommendedName>
        <fullName evidence="2">UBA domain-containing protein</fullName>
    </recommendedName>
</protein>
<name>A0A9P7K6Y0_9AGAR</name>
<dbReference type="InterPro" id="IPR055335">
    <property type="entry name" value="Ucp6/RUP1"/>
</dbReference>
<dbReference type="SMART" id="SM00165">
    <property type="entry name" value="UBA"/>
    <property type="match status" value="1"/>
</dbReference>
<dbReference type="SUPFAM" id="SSF46934">
    <property type="entry name" value="UBA-like"/>
    <property type="match status" value="1"/>
</dbReference>
<evidence type="ECO:0000313" key="3">
    <source>
        <dbReference type="EMBL" id="KAG5637216.1"/>
    </source>
</evidence>